<evidence type="ECO:0000259" key="6">
    <source>
        <dbReference type="PROSITE" id="PS50888"/>
    </source>
</evidence>
<feature type="domain" description="BHLH" evidence="6">
    <location>
        <begin position="142"/>
        <end position="194"/>
    </location>
</feature>
<dbReference type="InterPro" id="IPR050283">
    <property type="entry name" value="E-box_TF_Regulators"/>
</dbReference>
<dbReference type="GO" id="GO:0000981">
    <property type="term" value="F:DNA-binding transcription factor activity, RNA polymerase II-specific"/>
    <property type="evidence" value="ECO:0007669"/>
    <property type="project" value="TreeGrafter"/>
</dbReference>
<accession>A0A8S1BY28</accession>
<evidence type="ECO:0000256" key="3">
    <source>
        <dbReference type="ARBA" id="ARBA00023163"/>
    </source>
</evidence>
<dbReference type="Gene3D" id="4.10.280.10">
    <property type="entry name" value="Helix-loop-helix DNA-binding domain"/>
    <property type="match status" value="1"/>
</dbReference>
<feature type="compositionally biased region" description="Low complexity" evidence="5">
    <location>
        <begin position="117"/>
        <end position="127"/>
    </location>
</feature>
<gene>
    <name evidence="7" type="ORF">CLODIP_2_CD02184</name>
</gene>
<dbReference type="FunFam" id="4.10.280.10:FF:000035">
    <property type="entry name" value="Pancreas-specific transcription factor 1a"/>
    <property type="match status" value="1"/>
</dbReference>
<protein>
    <recommendedName>
        <fullName evidence="6">BHLH domain-containing protein</fullName>
    </recommendedName>
</protein>
<keyword evidence="4" id="KW-0539">Nucleus</keyword>
<proteinExistence type="predicted"/>
<evidence type="ECO:0000256" key="5">
    <source>
        <dbReference type="SAM" id="MobiDB-lite"/>
    </source>
</evidence>
<feature type="compositionally biased region" description="Polar residues" evidence="5">
    <location>
        <begin position="52"/>
        <end position="62"/>
    </location>
</feature>
<dbReference type="SUPFAM" id="SSF47459">
    <property type="entry name" value="HLH, helix-loop-helix DNA-binding domain"/>
    <property type="match status" value="1"/>
</dbReference>
<dbReference type="PANTHER" id="PTHR23349">
    <property type="entry name" value="BASIC HELIX-LOOP-HELIX TRANSCRIPTION FACTOR, TWIST"/>
    <property type="match status" value="1"/>
</dbReference>
<evidence type="ECO:0000256" key="2">
    <source>
        <dbReference type="ARBA" id="ARBA00023125"/>
    </source>
</evidence>
<dbReference type="AlphaFoldDB" id="A0A8S1BY28"/>
<dbReference type="SMART" id="SM00353">
    <property type="entry name" value="HLH"/>
    <property type="match status" value="1"/>
</dbReference>
<feature type="region of interest" description="Disordered" evidence="5">
    <location>
        <begin position="105"/>
        <end position="138"/>
    </location>
</feature>
<dbReference type="EMBL" id="CADEPI010000012">
    <property type="protein sequence ID" value="CAB3363518.1"/>
    <property type="molecule type" value="Genomic_DNA"/>
</dbReference>
<dbReference type="InterPro" id="IPR036638">
    <property type="entry name" value="HLH_DNA-bd_sf"/>
</dbReference>
<dbReference type="PANTHER" id="PTHR23349:SF63">
    <property type="entry name" value="FER3-LIKE PROTEIN"/>
    <property type="match status" value="1"/>
</dbReference>
<organism evidence="7 8">
    <name type="scientific">Cloeon dipterum</name>
    <dbReference type="NCBI Taxonomy" id="197152"/>
    <lineage>
        <taxon>Eukaryota</taxon>
        <taxon>Metazoa</taxon>
        <taxon>Ecdysozoa</taxon>
        <taxon>Arthropoda</taxon>
        <taxon>Hexapoda</taxon>
        <taxon>Insecta</taxon>
        <taxon>Pterygota</taxon>
        <taxon>Palaeoptera</taxon>
        <taxon>Ephemeroptera</taxon>
        <taxon>Pisciforma</taxon>
        <taxon>Baetidae</taxon>
        <taxon>Cloeon</taxon>
    </lineage>
</organism>
<evidence type="ECO:0000313" key="8">
    <source>
        <dbReference type="Proteomes" id="UP000494165"/>
    </source>
</evidence>
<dbReference type="CDD" id="cd11415">
    <property type="entry name" value="bHLH_TS_FERD3L_NATO3"/>
    <property type="match status" value="1"/>
</dbReference>
<sequence length="241" mass="25773">MSGVVQQAAADSLWELNSELNYAEQLAYHGAVAAAAAAAAAISAPGDPPNTAPSGGNQSYGSSVWGESLPMAHPHHQFHHHHQAPHPSLHSLPCDIWGRAVNTPSTPRYGGRSCTTSSSSSAANNASHPTSKKTRRRVATMAQRRAANIRERRRMFNLNEAFDKLRRKVPTFAYEKRLSRIETLRLAITYISFMGELLSGKSTGSDSVSSASGPPGPPILGHASALHCAEYIPYSLPPLAS</sequence>
<evidence type="ECO:0000256" key="1">
    <source>
        <dbReference type="ARBA" id="ARBA00023015"/>
    </source>
</evidence>
<dbReference type="Proteomes" id="UP000494165">
    <property type="component" value="Unassembled WGS sequence"/>
</dbReference>
<evidence type="ECO:0000256" key="4">
    <source>
        <dbReference type="ARBA" id="ARBA00023242"/>
    </source>
</evidence>
<dbReference type="GO" id="GO:0046983">
    <property type="term" value="F:protein dimerization activity"/>
    <property type="evidence" value="ECO:0007669"/>
    <property type="project" value="InterPro"/>
</dbReference>
<keyword evidence="2" id="KW-0238">DNA-binding</keyword>
<dbReference type="Pfam" id="PF00010">
    <property type="entry name" value="HLH"/>
    <property type="match status" value="1"/>
</dbReference>
<keyword evidence="8" id="KW-1185">Reference proteome</keyword>
<keyword evidence="1" id="KW-0805">Transcription regulation</keyword>
<evidence type="ECO:0000313" key="7">
    <source>
        <dbReference type="EMBL" id="CAB3363518.1"/>
    </source>
</evidence>
<comment type="caution">
    <text evidence="7">The sequence shown here is derived from an EMBL/GenBank/DDBJ whole genome shotgun (WGS) entry which is preliminary data.</text>
</comment>
<reference evidence="7 8" key="1">
    <citation type="submission" date="2020-04" db="EMBL/GenBank/DDBJ databases">
        <authorList>
            <person name="Alioto T."/>
            <person name="Alioto T."/>
            <person name="Gomez Garrido J."/>
        </authorList>
    </citation>
    <scope>NUCLEOTIDE SEQUENCE [LARGE SCALE GENOMIC DNA]</scope>
</reference>
<keyword evidence="3" id="KW-0804">Transcription</keyword>
<name>A0A8S1BY28_9INSE</name>
<dbReference type="OrthoDB" id="6375462at2759"/>
<dbReference type="PROSITE" id="PS50888">
    <property type="entry name" value="BHLH"/>
    <property type="match status" value="1"/>
</dbReference>
<dbReference type="InterPro" id="IPR011598">
    <property type="entry name" value="bHLH_dom"/>
</dbReference>
<dbReference type="GO" id="GO:0032502">
    <property type="term" value="P:developmental process"/>
    <property type="evidence" value="ECO:0007669"/>
    <property type="project" value="TreeGrafter"/>
</dbReference>
<feature type="region of interest" description="Disordered" evidence="5">
    <location>
        <begin position="43"/>
        <end position="68"/>
    </location>
</feature>
<dbReference type="GO" id="GO:0000977">
    <property type="term" value="F:RNA polymerase II transcription regulatory region sequence-specific DNA binding"/>
    <property type="evidence" value="ECO:0007669"/>
    <property type="project" value="TreeGrafter"/>
</dbReference>